<accession>A0A9P1MA64</accession>
<dbReference type="FunFam" id="1.20.1720.10:FF:000009">
    <property type="entry name" value="MFS multidrug transporter"/>
    <property type="match status" value="1"/>
</dbReference>
<evidence type="ECO:0000256" key="2">
    <source>
        <dbReference type="ARBA" id="ARBA00022448"/>
    </source>
</evidence>
<sequence>MASPCGPSPDFRKDVEAVKASPPTQPEGRAAQSTAEEPRETEAETPFSIYTTRERKWIAFIASFGAMFSTLSSYIYFPALVPMAADLGVSITLINLTVTSYLIVAGIAPAFMGDIADQGGRRPAYILMFSLVVGSNVGLALQSSYPVLFVLRMVQSAGASGSYGAAYGVLADITTVAERGSYVGSLIVLTNAAPSFGPVIAGVLTQKLGWRWIFWFLVILTGTYFVVVALMLPETQRKIVGNGSIPTTGVHKSLFDTLTRDRKERFDRGQEPRRDRKHHIPNPFKCIMILFSKGNFTVIMIGSITYMVKMTLQASLATQCIDVYGLDYLQAGLIYLPSGIGGAIASYAAEARLVGIYTLALLSAAGTVGYGVTLMKRTHIAVPLVMQFVSGAATSAIFTLCGTLLTDLNPHASATVQASYNLVRCLGAGAVIASQQPLTDAVGLGWCFGIFGLVMLATAPLATALKKWGPSWREKEISGTE</sequence>
<feature type="transmembrane region" description="Helical" evidence="7">
    <location>
        <begin position="286"/>
        <end position="308"/>
    </location>
</feature>
<feature type="transmembrane region" description="Helical" evidence="7">
    <location>
        <begin position="89"/>
        <end position="112"/>
    </location>
</feature>
<dbReference type="EMBL" id="CALLCH030000008">
    <property type="protein sequence ID" value="CAI4213377.1"/>
    <property type="molecule type" value="Genomic_DNA"/>
</dbReference>
<comment type="caution">
    <text evidence="9">The sequence shown here is derived from an EMBL/GenBank/DDBJ whole genome shotgun (WGS) entry which is preliminary data.</text>
</comment>
<dbReference type="OrthoDB" id="440553at2759"/>
<dbReference type="InterPro" id="IPR036259">
    <property type="entry name" value="MFS_trans_sf"/>
</dbReference>
<dbReference type="GO" id="GO:0005886">
    <property type="term" value="C:plasma membrane"/>
    <property type="evidence" value="ECO:0007669"/>
    <property type="project" value="TreeGrafter"/>
</dbReference>
<dbReference type="InterPro" id="IPR011701">
    <property type="entry name" value="MFS"/>
</dbReference>
<feature type="transmembrane region" description="Helical" evidence="7">
    <location>
        <begin position="182"/>
        <end position="206"/>
    </location>
</feature>
<evidence type="ECO:0000256" key="1">
    <source>
        <dbReference type="ARBA" id="ARBA00004141"/>
    </source>
</evidence>
<evidence type="ECO:0000256" key="6">
    <source>
        <dbReference type="SAM" id="MobiDB-lite"/>
    </source>
</evidence>
<dbReference type="PROSITE" id="PS50850">
    <property type="entry name" value="MFS"/>
    <property type="match status" value="1"/>
</dbReference>
<gene>
    <name evidence="9" type="ORF">PPNO1_LOCUS3124</name>
</gene>
<feature type="transmembrane region" description="Helical" evidence="7">
    <location>
        <begin position="384"/>
        <end position="406"/>
    </location>
</feature>
<feature type="transmembrane region" description="Helical" evidence="7">
    <location>
        <begin position="57"/>
        <end position="77"/>
    </location>
</feature>
<keyword evidence="10" id="KW-1185">Reference proteome</keyword>
<evidence type="ECO:0000256" key="7">
    <source>
        <dbReference type="SAM" id="Phobius"/>
    </source>
</evidence>
<evidence type="ECO:0000256" key="4">
    <source>
        <dbReference type="ARBA" id="ARBA00022989"/>
    </source>
</evidence>
<dbReference type="Pfam" id="PF07690">
    <property type="entry name" value="MFS_1"/>
    <property type="match status" value="1"/>
</dbReference>
<evidence type="ECO:0000259" key="8">
    <source>
        <dbReference type="PROSITE" id="PS50850"/>
    </source>
</evidence>
<name>A0A9P1MA64_9PEZI</name>
<dbReference type="SUPFAM" id="SSF103473">
    <property type="entry name" value="MFS general substrate transporter"/>
    <property type="match status" value="1"/>
</dbReference>
<dbReference type="GO" id="GO:0022857">
    <property type="term" value="F:transmembrane transporter activity"/>
    <property type="evidence" value="ECO:0007669"/>
    <property type="project" value="InterPro"/>
</dbReference>
<evidence type="ECO:0000313" key="9">
    <source>
        <dbReference type="EMBL" id="CAI4213377.1"/>
    </source>
</evidence>
<dbReference type="PANTHER" id="PTHR23502:SF51">
    <property type="entry name" value="QUINIDINE RESISTANCE PROTEIN 1-RELATED"/>
    <property type="match status" value="1"/>
</dbReference>
<feature type="transmembrane region" description="Helical" evidence="7">
    <location>
        <begin position="147"/>
        <end position="170"/>
    </location>
</feature>
<proteinExistence type="predicted"/>
<evidence type="ECO:0000313" key="10">
    <source>
        <dbReference type="Proteomes" id="UP000838763"/>
    </source>
</evidence>
<feature type="region of interest" description="Disordered" evidence="6">
    <location>
        <begin position="1"/>
        <end position="46"/>
    </location>
</feature>
<feature type="transmembrane region" description="Helical" evidence="7">
    <location>
        <begin position="212"/>
        <end position="232"/>
    </location>
</feature>
<keyword evidence="4 7" id="KW-1133">Transmembrane helix</keyword>
<evidence type="ECO:0000256" key="3">
    <source>
        <dbReference type="ARBA" id="ARBA00022692"/>
    </source>
</evidence>
<feature type="transmembrane region" description="Helical" evidence="7">
    <location>
        <begin position="441"/>
        <end position="465"/>
    </location>
</feature>
<dbReference type="AlphaFoldDB" id="A0A9P1MA64"/>
<dbReference type="InterPro" id="IPR020846">
    <property type="entry name" value="MFS_dom"/>
</dbReference>
<feature type="transmembrane region" description="Helical" evidence="7">
    <location>
        <begin position="354"/>
        <end position="372"/>
    </location>
</feature>
<keyword evidence="2" id="KW-0813">Transport</keyword>
<keyword evidence="3 7" id="KW-0812">Transmembrane</keyword>
<feature type="transmembrane region" description="Helical" evidence="7">
    <location>
        <begin position="124"/>
        <end position="141"/>
    </location>
</feature>
<comment type="subcellular location">
    <subcellularLocation>
        <location evidence="1">Membrane</location>
        <topology evidence="1">Multi-pass membrane protein</topology>
    </subcellularLocation>
</comment>
<evidence type="ECO:0000256" key="5">
    <source>
        <dbReference type="ARBA" id="ARBA00023136"/>
    </source>
</evidence>
<reference evidence="9" key="1">
    <citation type="submission" date="2022-11" db="EMBL/GenBank/DDBJ databases">
        <authorList>
            <person name="Scott C."/>
            <person name="Bruce N."/>
        </authorList>
    </citation>
    <scope>NUCLEOTIDE SEQUENCE</scope>
</reference>
<protein>
    <recommendedName>
        <fullName evidence="8">Major facilitator superfamily (MFS) profile domain-containing protein</fullName>
    </recommendedName>
</protein>
<feature type="transmembrane region" description="Helical" evidence="7">
    <location>
        <begin position="328"/>
        <end position="347"/>
    </location>
</feature>
<dbReference type="Gene3D" id="1.20.1250.20">
    <property type="entry name" value="MFS general substrate transporter like domains"/>
    <property type="match status" value="1"/>
</dbReference>
<dbReference type="Proteomes" id="UP000838763">
    <property type="component" value="Unassembled WGS sequence"/>
</dbReference>
<feature type="domain" description="Major facilitator superfamily (MFS) profile" evidence="8">
    <location>
        <begin position="58"/>
        <end position="470"/>
    </location>
</feature>
<keyword evidence="5 7" id="KW-0472">Membrane</keyword>
<organism evidence="9 10">
    <name type="scientific">Parascedosporium putredinis</name>
    <dbReference type="NCBI Taxonomy" id="1442378"/>
    <lineage>
        <taxon>Eukaryota</taxon>
        <taxon>Fungi</taxon>
        <taxon>Dikarya</taxon>
        <taxon>Ascomycota</taxon>
        <taxon>Pezizomycotina</taxon>
        <taxon>Sordariomycetes</taxon>
        <taxon>Hypocreomycetidae</taxon>
        <taxon>Microascales</taxon>
        <taxon>Microascaceae</taxon>
        <taxon>Parascedosporium</taxon>
    </lineage>
</organism>
<dbReference type="PANTHER" id="PTHR23502">
    <property type="entry name" value="MAJOR FACILITATOR SUPERFAMILY"/>
    <property type="match status" value="1"/>
</dbReference>